<evidence type="ECO:0000256" key="7">
    <source>
        <dbReference type="HAMAP-Rule" id="MF_01217"/>
    </source>
</evidence>
<dbReference type="NCBIfam" id="NF002148">
    <property type="entry name" value="PRK00982.1-2"/>
    <property type="match status" value="1"/>
</dbReference>
<keyword evidence="5 7" id="KW-0443">Lipid metabolism</keyword>
<evidence type="ECO:0000256" key="9">
    <source>
        <dbReference type="RuleBase" id="RU003545"/>
    </source>
</evidence>
<evidence type="ECO:0000256" key="2">
    <source>
        <dbReference type="ARBA" id="ARBA00022516"/>
    </source>
</evidence>
<dbReference type="NCBIfam" id="NF002150">
    <property type="entry name" value="PRK00982.1-4"/>
    <property type="match status" value="1"/>
</dbReference>
<evidence type="ECO:0000256" key="6">
    <source>
        <dbReference type="ARBA" id="ARBA00023160"/>
    </source>
</evidence>
<feature type="domain" description="Carrier" evidence="10">
    <location>
        <begin position="1"/>
        <end position="74"/>
    </location>
</feature>
<comment type="function">
    <text evidence="7 9">Carrier of the growing fatty acid chain in fatty acid biosynthesis.</text>
</comment>
<comment type="PTM">
    <text evidence="9">4'-phosphopantetheine is transferred from CoA to a specific serine of apo-ACP by acpS.</text>
</comment>
<dbReference type="UniPathway" id="UPA00094"/>
<organism evidence="11 12">
    <name type="scientific">Mobilisporobacter senegalensis</name>
    <dbReference type="NCBI Taxonomy" id="1329262"/>
    <lineage>
        <taxon>Bacteria</taxon>
        <taxon>Bacillati</taxon>
        <taxon>Bacillota</taxon>
        <taxon>Clostridia</taxon>
        <taxon>Lachnospirales</taxon>
        <taxon>Lachnospiraceae</taxon>
        <taxon>Mobilisporobacter</taxon>
    </lineage>
</organism>
<dbReference type="InterPro" id="IPR009081">
    <property type="entry name" value="PP-bd_ACP"/>
</dbReference>
<dbReference type="GO" id="GO:0009245">
    <property type="term" value="P:lipid A biosynthetic process"/>
    <property type="evidence" value="ECO:0007669"/>
    <property type="project" value="TreeGrafter"/>
</dbReference>
<dbReference type="OrthoDB" id="9804551at2"/>
<dbReference type="AlphaFoldDB" id="A0A3N1XKC8"/>
<dbReference type="NCBIfam" id="TIGR00517">
    <property type="entry name" value="acyl_carrier"/>
    <property type="match status" value="1"/>
</dbReference>
<accession>A0A3N1XKC8</accession>
<dbReference type="SUPFAM" id="SSF47336">
    <property type="entry name" value="ACP-like"/>
    <property type="match status" value="1"/>
</dbReference>
<comment type="PTM">
    <text evidence="7">4'-phosphopantetheine is transferred from CoA to a specific serine of apo-ACP by AcpS. This modification is essential for activity because fatty acids are bound in thioester linkage to the sulfhydryl of the prosthetic group.</text>
</comment>
<evidence type="ECO:0000256" key="4">
    <source>
        <dbReference type="ARBA" id="ARBA00022832"/>
    </source>
</evidence>
<comment type="pathway">
    <text evidence="7 9">Lipid metabolism; fatty acid biosynthesis.</text>
</comment>
<dbReference type="Pfam" id="PF00550">
    <property type="entry name" value="PP-binding"/>
    <property type="match status" value="1"/>
</dbReference>
<dbReference type="InterPro" id="IPR003231">
    <property type="entry name" value="ACP"/>
</dbReference>
<reference evidence="11 12" key="1">
    <citation type="submission" date="2018-11" db="EMBL/GenBank/DDBJ databases">
        <title>Genomic Encyclopedia of Type Strains, Phase IV (KMG-IV): sequencing the most valuable type-strain genomes for metagenomic binning, comparative biology and taxonomic classification.</title>
        <authorList>
            <person name="Goeker M."/>
        </authorList>
    </citation>
    <scope>NUCLEOTIDE SEQUENCE [LARGE SCALE GENOMIC DNA]</scope>
    <source>
        <strain evidence="11 12">DSM 26537</strain>
    </source>
</reference>
<dbReference type="GO" id="GO:0016020">
    <property type="term" value="C:membrane"/>
    <property type="evidence" value="ECO:0007669"/>
    <property type="project" value="GOC"/>
</dbReference>
<dbReference type="InterPro" id="IPR036736">
    <property type="entry name" value="ACP-like_sf"/>
</dbReference>
<dbReference type="HAMAP" id="MF_01217">
    <property type="entry name" value="Acyl_carrier"/>
    <property type="match status" value="1"/>
</dbReference>
<comment type="subcellular location">
    <subcellularLocation>
        <location evidence="7">Cytoplasm</location>
    </subcellularLocation>
</comment>
<protein>
    <recommendedName>
        <fullName evidence="7 8">Acyl carrier protein</fullName>
        <shortName evidence="7">ACP</shortName>
    </recommendedName>
</protein>
<comment type="caution">
    <text evidence="11">The sequence shown here is derived from an EMBL/GenBank/DDBJ whole genome shotgun (WGS) entry which is preliminary data.</text>
</comment>
<dbReference type="GO" id="GO:0000036">
    <property type="term" value="F:acyl carrier activity"/>
    <property type="evidence" value="ECO:0007669"/>
    <property type="project" value="UniProtKB-UniRule"/>
</dbReference>
<sequence length="77" mass="8560">MLENIKKIIADQLNVQESEIQLTSSFKEDLGADSLDLFELVMAIEEEYEVEIPAEDLANIATVEGVISYLKDKGVEA</sequence>
<keyword evidence="6 7" id="KW-0275">Fatty acid biosynthesis</keyword>
<evidence type="ECO:0000256" key="1">
    <source>
        <dbReference type="ARBA" id="ARBA00022450"/>
    </source>
</evidence>
<dbReference type="Proteomes" id="UP000273083">
    <property type="component" value="Unassembled WGS sequence"/>
</dbReference>
<dbReference type="PANTHER" id="PTHR20863">
    <property type="entry name" value="ACYL CARRIER PROTEIN"/>
    <property type="match status" value="1"/>
</dbReference>
<name>A0A3N1XKC8_9FIRM</name>
<keyword evidence="4 7" id="KW-0276">Fatty acid metabolism</keyword>
<keyword evidence="3 7" id="KW-0597">Phosphoprotein</keyword>
<evidence type="ECO:0000259" key="10">
    <source>
        <dbReference type="PROSITE" id="PS50075"/>
    </source>
</evidence>
<keyword evidence="2 7" id="KW-0444">Lipid biosynthesis</keyword>
<dbReference type="GO" id="GO:0005829">
    <property type="term" value="C:cytosol"/>
    <property type="evidence" value="ECO:0007669"/>
    <property type="project" value="TreeGrafter"/>
</dbReference>
<dbReference type="PANTHER" id="PTHR20863:SF76">
    <property type="entry name" value="CARRIER DOMAIN-CONTAINING PROTEIN"/>
    <property type="match status" value="1"/>
</dbReference>
<comment type="similarity">
    <text evidence="7">Belongs to the acyl carrier protein (ACP) family.</text>
</comment>
<keyword evidence="7" id="KW-0963">Cytoplasm</keyword>
<dbReference type="RefSeq" id="WP_123609867.1">
    <property type="nucleotide sequence ID" value="NZ_RJVG01000007.1"/>
</dbReference>
<dbReference type="Gene3D" id="1.10.1200.10">
    <property type="entry name" value="ACP-like"/>
    <property type="match status" value="1"/>
</dbReference>
<evidence type="ECO:0000256" key="8">
    <source>
        <dbReference type="NCBIfam" id="TIGR00517"/>
    </source>
</evidence>
<dbReference type="GO" id="GO:0000035">
    <property type="term" value="F:acyl binding"/>
    <property type="evidence" value="ECO:0007669"/>
    <property type="project" value="TreeGrafter"/>
</dbReference>
<evidence type="ECO:0000256" key="3">
    <source>
        <dbReference type="ARBA" id="ARBA00022553"/>
    </source>
</evidence>
<dbReference type="PROSITE" id="PS50075">
    <property type="entry name" value="CARRIER"/>
    <property type="match status" value="1"/>
</dbReference>
<proteinExistence type="inferred from homology"/>
<keyword evidence="12" id="KW-1185">Reference proteome</keyword>
<gene>
    <name evidence="7" type="primary">acpP</name>
    <name evidence="11" type="ORF">EDD66_10784</name>
</gene>
<evidence type="ECO:0000256" key="5">
    <source>
        <dbReference type="ARBA" id="ARBA00023098"/>
    </source>
</evidence>
<feature type="modified residue" description="O-(pantetheine 4'-phosphoryl)serine" evidence="7">
    <location>
        <position position="34"/>
    </location>
</feature>
<keyword evidence="1 7" id="KW-0596">Phosphopantetheine</keyword>
<evidence type="ECO:0000313" key="12">
    <source>
        <dbReference type="Proteomes" id="UP000273083"/>
    </source>
</evidence>
<evidence type="ECO:0000313" key="11">
    <source>
        <dbReference type="EMBL" id="ROR27170.1"/>
    </source>
</evidence>
<dbReference type="EMBL" id="RJVG01000007">
    <property type="protein sequence ID" value="ROR27170.1"/>
    <property type="molecule type" value="Genomic_DNA"/>
</dbReference>